<dbReference type="Gene3D" id="1.10.1280.10">
    <property type="entry name" value="Di-copper center containing domain from catechol oxidase"/>
    <property type="match status" value="1"/>
</dbReference>
<dbReference type="InterPro" id="IPR002227">
    <property type="entry name" value="Tyrosinase_Cu-bd"/>
</dbReference>
<sequence>MDTNPPSEPAPLRIPSGSGRRISPGSPGIHERRQSETCSSVKKRRAWHTLSDDEKRAYLDAEVCLMNTPSTSDLRGSKSKFDDFQAIHVLQSEIAHFVGQFLPFHRLFVYAHEQALEAECGYTEGQPYWAEEVDAGAFSKSVIFDADLGFGGDGAPDTQCIQDGPFADYMNPLGPGYTIEDHCIQRQISDRASNSAQESVLENCRNKTTFMEFWPCIEGGPHGAGHGGVGAQEGDPETRHAEIGGNNEATGFFGAPQTPGGGGFTPPFGGGFGGGMPGFARPDDVPAPEIIGDPGNETTLTHLLEMYGVVEDRTIAEVMDIAELCYEYD</sequence>
<dbReference type="InterPro" id="IPR050316">
    <property type="entry name" value="Tyrosinase/Hemocyanin"/>
</dbReference>
<dbReference type="GO" id="GO:0046872">
    <property type="term" value="F:metal ion binding"/>
    <property type="evidence" value="ECO:0007669"/>
    <property type="project" value="UniProtKB-KW"/>
</dbReference>
<dbReference type="Proteomes" id="UP000838763">
    <property type="component" value="Unassembled WGS sequence"/>
</dbReference>
<evidence type="ECO:0000256" key="3">
    <source>
        <dbReference type="SAM" id="MobiDB-lite"/>
    </source>
</evidence>
<feature type="domain" description="Tyrosinase copper-binding" evidence="4">
    <location>
        <begin position="96"/>
        <end position="113"/>
    </location>
</feature>
<feature type="region of interest" description="Disordered" evidence="3">
    <location>
        <begin position="1"/>
        <end position="44"/>
    </location>
</feature>
<dbReference type="PANTHER" id="PTHR11474:SF126">
    <property type="entry name" value="TYROSINASE-LIKE PROTEIN TYR-1-RELATED"/>
    <property type="match status" value="1"/>
</dbReference>
<evidence type="ECO:0000256" key="2">
    <source>
        <dbReference type="ARBA" id="ARBA00023008"/>
    </source>
</evidence>
<gene>
    <name evidence="5" type="ORF">PPNO1_LOCUS2412</name>
</gene>
<evidence type="ECO:0000256" key="1">
    <source>
        <dbReference type="ARBA" id="ARBA00022723"/>
    </source>
</evidence>
<evidence type="ECO:0000313" key="6">
    <source>
        <dbReference type="Proteomes" id="UP000838763"/>
    </source>
</evidence>
<organism evidence="5 6">
    <name type="scientific">Parascedosporium putredinis</name>
    <dbReference type="NCBI Taxonomy" id="1442378"/>
    <lineage>
        <taxon>Eukaryota</taxon>
        <taxon>Fungi</taxon>
        <taxon>Dikarya</taxon>
        <taxon>Ascomycota</taxon>
        <taxon>Pezizomycotina</taxon>
        <taxon>Sordariomycetes</taxon>
        <taxon>Hypocreomycetidae</taxon>
        <taxon>Microascales</taxon>
        <taxon>Microascaceae</taxon>
        <taxon>Parascedosporium</taxon>
    </lineage>
</organism>
<keyword evidence="2" id="KW-0186">Copper</keyword>
<dbReference type="SUPFAM" id="SSF48056">
    <property type="entry name" value="Di-copper centre-containing domain"/>
    <property type="match status" value="1"/>
</dbReference>
<keyword evidence="1" id="KW-0479">Metal-binding</keyword>
<dbReference type="PROSITE" id="PS00497">
    <property type="entry name" value="TYROSINASE_1"/>
    <property type="match status" value="1"/>
</dbReference>
<evidence type="ECO:0000313" key="5">
    <source>
        <dbReference type="EMBL" id="CAI4212657.1"/>
    </source>
</evidence>
<dbReference type="PANTHER" id="PTHR11474">
    <property type="entry name" value="TYROSINASE FAMILY MEMBER"/>
    <property type="match status" value="1"/>
</dbReference>
<protein>
    <recommendedName>
        <fullName evidence="4">Tyrosinase copper-binding domain-containing protein</fullName>
    </recommendedName>
</protein>
<dbReference type="InterPro" id="IPR008922">
    <property type="entry name" value="Di-copper_centre_dom_sf"/>
</dbReference>
<name>A0A9P1GYI6_9PEZI</name>
<keyword evidence="6" id="KW-1185">Reference proteome</keyword>
<evidence type="ECO:0000259" key="4">
    <source>
        <dbReference type="PROSITE" id="PS00497"/>
    </source>
</evidence>
<comment type="caution">
    <text evidence="5">The sequence shown here is derived from an EMBL/GenBank/DDBJ whole genome shotgun (WGS) entry which is preliminary data.</text>
</comment>
<feature type="compositionally biased region" description="Low complexity" evidence="3">
    <location>
        <begin position="13"/>
        <end position="28"/>
    </location>
</feature>
<reference evidence="5" key="1">
    <citation type="submission" date="2022-11" db="EMBL/GenBank/DDBJ databases">
        <authorList>
            <person name="Scott C."/>
            <person name="Bruce N."/>
        </authorList>
    </citation>
    <scope>NUCLEOTIDE SEQUENCE</scope>
</reference>
<dbReference type="AlphaFoldDB" id="A0A9P1GYI6"/>
<dbReference type="Pfam" id="PF00264">
    <property type="entry name" value="Tyrosinase"/>
    <property type="match status" value="1"/>
</dbReference>
<accession>A0A9P1GYI6</accession>
<dbReference type="GO" id="GO:0016491">
    <property type="term" value="F:oxidoreductase activity"/>
    <property type="evidence" value="ECO:0007669"/>
    <property type="project" value="InterPro"/>
</dbReference>
<dbReference type="EMBL" id="CALLCH030000005">
    <property type="protein sequence ID" value="CAI4212657.1"/>
    <property type="molecule type" value="Genomic_DNA"/>
</dbReference>
<dbReference type="OrthoDB" id="1935484at2759"/>
<proteinExistence type="predicted"/>